<dbReference type="AlphaFoldDB" id="A0A840ANG0"/>
<reference evidence="1 2" key="1">
    <citation type="submission" date="2020-08" db="EMBL/GenBank/DDBJ databases">
        <title>Genomic Encyclopedia of Type Strains, Phase IV (KMG-IV): sequencing the most valuable type-strain genomes for metagenomic binning, comparative biology and taxonomic classification.</title>
        <authorList>
            <person name="Goeker M."/>
        </authorList>
    </citation>
    <scope>NUCLEOTIDE SEQUENCE [LARGE SCALE GENOMIC DNA]</scope>
    <source>
        <strain evidence="1 2">DSM 25966</strain>
    </source>
</reference>
<name>A0A840ANG0_9HYPH</name>
<dbReference type="GO" id="GO:0004519">
    <property type="term" value="F:endonuclease activity"/>
    <property type="evidence" value="ECO:0007669"/>
    <property type="project" value="InterPro"/>
</dbReference>
<dbReference type="GO" id="GO:0016787">
    <property type="term" value="F:hydrolase activity"/>
    <property type="evidence" value="ECO:0007669"/>
    <property type="project" value="UniProtKB-KW"/>
</dbReference>
<protein>
    <submittedName>
        <fullName evidence="1">mRNA interferase HigB</fullName>
        <ecNumber evidence="1">3.1.-.-</ecNumber>
    </submittedName>
</protein>
<sequence length="107" mass="12478">MRIIARRTLKEFVDGLAGHRDQSAVKAALDSWFHEVNRAHWRNAADVKRSYASASIVSADRVVFNVKGNDYRLIVAADYEREIVWVKWIGTHRLYDEIDARRIDYES</sequence>
<dbReference type="RefSeq" id="WP_183398469.1">
    <property type="nucleotide sequence ID" value="NZ_JACIDS010000002.1"/>
</dbReference>
<accession>A0A840ANG0</accession>
<gene>
    <name evidence="1" type="ORF">GGR25_001893</name>
</gene>
<dbReference type="InterPro" id="IPR018669">
    <property type="entry name" value="Toxin_HigB"/>
</dbReference>
<comment type="caution">
    <text evidence="1">The sequence shown here is derived from an EMBL/GenBank/DDBJ whole genome shotgun (WGS) entry which is preliminary data.</text>
</comment>
<dbReference type="Pfam" id="PF09907">
    <property type="entry name" value="HigB_toxin"/>
    <property type="match status" value="1"/>
</dbReference>
<proteinExistence type="predicted"/>
<evidence type="ECO:0000313" key="2">
    <source>
        <dbReference type="Proteomes" id="UP000553963"/>
    </source>
</evidence>
<dbReference type="EMBL" id="JACIDS010000002">
    <property type="protein sequence ID" value="MBB3930854.1"/>
    <property type="molecule type" value="Genomic_DNA"/>
</dbReference>
<dbReference type="GO" id="GO:0110001">
    <property type="term" value="C:toxin-antitoxin complex"/>
    <property type="evidence" value="ECO:0007669"/>
    <property type="project" value="InterPro"/>
</dbReference>
<keyword evidence="2" id="KW-1185">Reference proteome</keyword>
<dbReference type="Proteomes" id="UP000553963">
    <property type="component" value="Unassembled WGS sequence"/>
</dbReference>
<evidence type="ECO:0000313" key="1">
    <source>
        <dbReference type="EMBL" id="MBB3930854.1"/>
    </source>
</evidence>
<organism evidence="1 2">
    <name type="scientific">Kaistia hirudinis</name>
    <dbReference type="NCBI Taxonomy" id="1293440"/>
    <lineage>
        <taxon>Bacteria</taxon>
        <taxon>Pseudomonadati</taxon>
        <taxon>Pseudomonadota</taxon>
        <taxon>Alphaproteobacteria</taxon>
        <taxon>Hyphomicrobiales</taxon>
        <taxon>Kaistiaceae</taxon>
        <taxon>Kaistia</taxon>
    </lineage>
</organism>
<keyword evidence="1" id="KW-0378">Hydrolase</keyword>
<dbReference type="GO" id="GO:0003723">
    <property type="term" value="F:RNA binding"/>
    <property type="evidence" value="ECO:0007669"/>
    <property type="project" value="InterPro"/>
</dbReference>
<dbReference type="EC" id="3.1.-.-" evidence="1"/>